<evidence type="ECO:0000256" key="2">
    <source>
        <dbReference type="ARBA" id="ARBA00007991"/>
    </source>
</evidence>
<name>A0A9N9RUQ8_9DIPT</name>
<evidence type="ECO:0000313" key="7">
    <source>
        <dbReference type="EMBL" id="CAG9805295.1"/>
    </source>
</evidence>
<dbReference type="EMBL" id="OU895878">
    <property type="protein sequence ID" value="CAG9805295.1"/>
    <property type="molecule type" value="Genomic_DNA"/>
</dbReference>
<dbReference type="PANTHER" id="PTHR12363:SF33">
    <property type="entry name" value="IMPORTIN-13"/>
    <property type="match status" value="1"/>
</dbReference>
<evidence type="ECO:0000256" key="5">
    <source>
        <dbReference type="ARBA" id="ARBA00023242"/>
    </source>
</evidence>
<dbReference type="OrthoDB" id="2016913at2759"/>
<dbReference type="AlphaFoldDB" id="A0A9N9RUQ8"/>
<comment type="similarity">
    <text evidence="2">Belongs to the importin beta family.</text>
</comment>
<sequence>MDNLASLESAINLFYKSQSSDQAKLNEYLVEQQRSQLAWQWTWEFLDFSKTVEVQFFGAVTLHNKLSKNWQEVPESMHNELKEKLLQKIVDFGSTGTKLVLNRLSMCLSSFIVHMLKEWPSAISDVISMFQNEQLPNITQHTQQWILFDVLSGVPEEAVSVFTSIQRVQLKNEVYKNAPFVLKTLEQFICMKCEKQQLEDEDITSLQNAAKCVQSWFKNGLIPLDQCMEISTAILKLISKIYWSISESDGCLSPDESELSETCLKALSNMMVLPDAHKYSGTALALMRMFLELLSPIVKNEWKMDNLNEDIAFCIYSLFITSIECHSRTILAGISSESPDHHEIYVRFVNEILLCTDKPGTYPVEESCSTLAMGFWFMLQDEVLSYDNPVERQRCLAEIQPVYAHLVKILVRKSQLPDENCINKWNSDDLETFRCYRQDIADTLLCCFDVLHNQILKILSDILDEGIAAIQVDIKNWPILEAAIHGFCAISQQIDGIEYDEIAKLMRVLNEIPYETMNEKLLGTALETMGSLSEWVNDNPKYLMSAIQLLVKGLDSSMSSQATLGLKDLTSDCQEDQMIPLSEPLLDACQQALLKGHLANSESIRLMYSIGNIMSVVSTEKIPIYLDNIISPCFTELQMHAEQKNTSDCARLRVMFCLNMISTLFSSLNTNKIKNEKKRIQPVMGEAERPQPILMILQKTMPIFKQICDLYINDIQVVEILCKAIQQALNNLMDDIKPILNDICILILSIFQNKCVPPVNDIAALCILMFFGDESYKEPMRQLLFQIIFYNFRTFEQTPPNKFSDISDLLESFYALNTKIVKKIPTAYSNENMDFVKLMDYALKSITLPETGPLKKASSFIATFVKESRNHVSMTNTILLKGDDIVKTSLLCIAGGIPRVNVDVFGDVFIALNSKYPLEFIVWMKILEAPTFPTTYVNHDEKINFMKAIIKEKVNKRLIQDHIKRFAAKCRGVIEEQHM</sequence>
<proteinExistence type="inferred from homology"/>
<comment type="subunit">
    <text evidence="3">Interacts with UBC9, RAN, RBM8A, eIF-1A and PAX6.</text>
</comment>
<evidence type="ECO:0000313" key="8">
    <source>
        <dbReference type="Proteomes" id="UP001153620"/>
    </source>
</evidence>
<comment type="subcellular location">
    <subcellularLocation>
        <location evidence="1">Nucleus</location>
    </subcellularLocation>
</comment>
<protein>
    <recommendedName>
        <fullName evidence="6">Importin N-terminal domain-containing protein</fullName>
    </recommendedName>
</protein>
<keyword evidence="8" id="KW-1185">Reference proteome</keyword>
<dbReference type="Pfam" id="PF03810">
    <property type="entry name" value="IBN_N"/>
    <property type="match status" value="1"/>
</dbReference>
<dbReference type="Pfam" id="PF18773">
    <property type="entry name" value="Importin_rep"/>
    <property type="match status" value="1"/>
</dbReference>
<dbReference type="InterPro" id="IPR051345">
    <property type="entry name" value="Importin_beta-like_NTR"/>
</dbReference>
<reference evidence="7" key="2">
    <citation type="submission" date="2022-10" db="EMBL/GenBank/DDBJ databases">
        <authorList>
            <consortium name="ENA_rothamsted_submissions"/>
            <consortium name="culmorum"/>
            <person name="King R."/>
        </authorList>
    </citation>
    <scope>NUCLEOTIDE SEQUENCE</scope>
</reference>
<dbReference type="GO" id="GO:0005737">
    <property type="term" value="C:cytoplasm"/>
    <property type="evidence" value="ECO:0007669"/>
    <property type="project" value="TreeGrafter"/>
</dbReference>
<dbReference type="InterPro" id="IPR016024">
    <property type="entry name" value="ARM-type_fold"/>
</dbReference>
<dbReference type="GO" id="GO:0031267">
    <property type="term" value="F:small GTPase binding"/>
    <property type="evidence" value="ECO:0007669"/>
    <property type="project" value="InterPro"/>
</dbReference>
<organism evidence="7 8">
    <name type="scientific">Chironomus riparius</name>
    <dbReference type="NCBI Taxonomy" id="315576"/>
    <lineage>
        <taxon>Eukaryota</taxon>
        <taxon>Metazoa</taxon>
        <taxon>Ecdysozoa</taxon>
        <taxon>Arthropoda</taxon>
        <taxon>Hexapoda</taxon>
        <taxon>Insecta</taxon>
        <taxon>Pterygota</taxon>
        <taxon>Neoptera</taxon>
        <taxon>Endopterygota</taxon>
        <taxon>Diptera</taxon>
        <taxon>Nematocera</taxon>
        <taxon>Chironomoidea</taxon>
        <taxon>Chironomidae</taxon>
        <taxon>Chironominae</taxon>
        <taxon>Chironomus</taxon>
    </lineage>
</organism>
<evidence type="ECO:0000256" key="3">
    <source>
        <dbReference type="ARBA" id="ARBA00011422"/>
    </source>
</evidence>
<reference evidence="7" key="1">
    <citation type="submission" date="2022-01" db="EMBL/GenBank/DDBJ databases">
        <authorList>
            <person name="King R."/>
        </authorList>
    </citation>
    <scope>NUCLEOTIDE SEQUENCE</scope>
</reference>
<dbReference type="PROSITE" id="PS50166">
    <property type="entry name" value="IMPORTIN_B_NT"/>
    <property type="match status" value="1"/>
</dbReference>
<keyword evidence="5" id="KW-0539">Nucleus</keyword>
<evidence type="ECO:0000259" key="6">
    <source>
        <dbReference type="PROSITE" id="PS50166"/>
    </source>
</evidence>
<dbReference type="Proteomes" id="UP001153620">
    <property type="component" value="Chromosome 2"/>
</dbReference>
<keyword evidence="4" id="KW-0813">Transport</keyword>
<dbReference type="InterPro" id="IPR040520">
    <property type="entry name" value="Importin_rep_3"/>
</dbReference>
<dbReference type="InterPro" id="IPR001494">
    <property type="entry name" value="Importin-beta_N"/>
</dbReference>
<accession>A0A9N9RUQ8</accession>
<dbReference type="Pfam" id="PF18806">
    <property type="entry name" value="Importin_rep_3"/>
    <property type="match status" value="1"/>
</dbReference>
<dbReference type="GO" id="GO:0005634">
    <property type="term" value="C:nucleus"/>
    <property type="evidence" value="ECO:0007669"/>
    <property type="project" value="UniProtKB-SubCell"/>
</dbReference>
<evidence type="ECO:0000256" key="4">
    <source>
        <dbReference type="ARBA" id="ARBA00022448"/>
    </source>
</evidence>
<gene>
    <name evidence="7" type="ORF">CHIRRI_LOCUS8169</name>
</gene>
<dbReference type="InterPro" id="IPR040709">
    <property type="entry name" value="Importin_rep_1"/>
</dbReference>
<dbReference type="Gene3D" id="1.25.10.10">
    <property type="entry name" value="Leucine-rich Repeat Variant"/>
    <property type="match status" value="1"/>
</dbReference>
<dbReference type="PANTHER" id="PTHR12363">
    <property type="entry name" value="TRANSPORTIN 3 AND IMPORTIN 13"/>
    <property type="match status" value="1"/>
</dbReference>
<evidence type="ECO:0000256" key="1">
    <source>
        <dbReference type="ARBA" id="ARBA00004123"/>
    </source>
</evidence>
<dbReference type="InterPro" id="IPR011989">
    <property type="entry name" value="ARM-like"/>
</dbReference>
<dbReference type="GO" id="GO:0006606">
    <property type="term" value="P:protein import into nucleus"/>
    <property type="evidence" value="ECO:0007669"/>
    <property type="project" value="TreeGrafter"/>
</dbReference>
<dbReference type="SUPFAM" id="SSF48371">
    <property type="entry name" value="ARM repeat"/>
    <property type="match status" value="1"/>
</dbReference>
<feature type="domain" description="Importin N-terminal" evidence="6">
    <location>
        <begin position="53"/>
        <end position="91"/>
    </location>
</feature>